<sequence>MYTECLNFLRTDNLQHLKLSCHLKFEHSISMLDAVKKILLNAPRLETLHLSNIPISIQEINKISTLKSLRIDMNNFFDRPVKKFNFSNLESIHLTIFPDANDEFIKRIVKDCKKLCNVEIFVCNLVTMKGLIPITKLPGLRHFGASEVNDEVFDKLSHLETFCCPTLNLSRNNMKARVFNFFRRSPNLKSTHVCIGDDYGLFDEYAREYGIILNRDGKYYRSCFCGIDWKKQFNN</sequence>
<evidence type="ECO:0000313" key="2">
    <source>
        <dbReference type="Proteomes" id="UP001168972"/>
    </source>
</evidence>
<accession>A0AA39C2J1</accession>
<dbReference type="AlphaFoldDB" id="A0AA39C2J1"/>
<gene>
    <name evidence="1" type="ORF">PV327_011583</name>
</gene>
<organism evidence="1 2">
    <name type="scientific">Microctonus hyperodae</name>
    <name type="common">Parasitoid wasp</name>
    <dbReference type="NCBI Taxonomy" id="165561"/>
    <lineage>
        <taxon>Eukaryota</taxon>
        <taxon>Metazoa</taxon>
        <taxon>Ecdysozoa</taxon>
        <taxon>Arthropoda</taxon>
        <taxon>Hexapoda</taxon>
        <taxon>Insecta</taxon>
        <taxon>Pterygota</taxon>
        <taxon>Neoptera</taxon>
        <taxon>Endopterygota</taxon>
        <taxon>Hymenoptera</taxon>
        <taxon>Apocrita</taxon>
        <taxon>Ichneumonoidea</taxon>
        <taxon>Braconidae</taxon>
        <taxon>Euphorinae</taxon>
        <taxon>Microctonus</taxon>
    </lineage>
</organism>
<proteinExistence type="predicted"/>
<dbReference type="InterPro" id="IPR032675">
    <property type="entry name" value="LRR_dom_sf"/>
</dbReference>
<evidence type="ECO:0000313" key="1">
    <source>
        <dbReference type="EMBL" id="KAK0156836.1"/>
    </source>
</evidence>
<dbReference type="SUPFAM" id="SSF52047">
    <property type="entry name" value="RNI-like"/>
    <property type="match status" value="1"/>
</dbReference>
<reference evidence="1" key="2">
    <citation type="submission" date="2023-03" db="EMBL/GenBank/DDBJ databases">
        <authorList>
            <person name="Inwood S.N."/>
            <person name="Skelly J.G."/>
            <person name="Guhlin J."/>
            <person name="Harrop T.W.R."/>
            <person name="Goldson S.G."/>
            <person name="Dearden P.K."/>
        </authorList>
    </citation>
    <scope>NUCLEOTIDE SEQUENCE</scope>
    <source>
        <strain evidence="1">Lincoln</strain>
        <tissue evidence="1">Whole body</tissue>
    </source>
</reference>
<dbReference type="Gene3D" id="3.80.10.10">
    <property type="entry name" value="Ribonuclease Inhibitor"/>
    <property type="match status" value="1"/>
</dbReference>
<reference evidence="1" key="1">
    <citation type="journal article" date="2023" name="bioRxiv">
        <title>Scaffold-level genome assemblies of two parasitoid biocontrol wasps reveal the parthenogenesis mechanism and an associated novel virus.</title>
        <authorList>
            <person name="Inwood S."/>
            <person name="Skelly J."/>
            <person name="Guhlin J."/>
            <person name="Harrop T."/>
            <person name="Goldson S."/>
            <person name="Dearden P."/>
        </authorList>
    </citation>
    <scope>NUCLEOTIDE SEQUENCE</scope>
    <source>
        <strain evidence="1">Lincoln</strain>
        <tissue evidence="1">Whole body</tissue>
    </source>
</reference>
<protein>
    <submittedName>
        <fullName evidence="1">Uncharacterized protein</fullName>
    </submittedName>
</protein>
<name>A0AA39C2J1_MICHY</name>
<dbReference type="EMBL" id="JAQQBR010002970">
    <property type="protein sequence ID" value="KAK0156836.1"/>
    <property type="molecule type" value="Genomic_DNA"/>
</dbReference>
<comment type="caution">
    <text evidence="1">The sequence shown here is derived from an EMBL/GenBank/DDBJ whole genome shotgun (WGS) entry which is preliminary data.</text>
</comment>
<dbReference type="Proteomes" id="UP001168972">
    <property type="component" value="Unassembled WGS sequence"/>
</dbReference>
<keyword evidence="2" id="KW-1185">Reference proteome</keyword>